<dbReference type="SUPFAM" id="SSF52768">
    <property type="entry name" value="Arginase/deacetylase"/>
    <property type="match status" value="1"/>
</dbReference>
<dbReference type="CDD" id="cd11592">
    <property type="entry name" value="Agmatinase_PAH"/>
    <property type="match status" value="1"/>
</dbReference>
<feature type="binding site" evidence="4">
    <location>
        <position position="238"/>
    </location>
    <ligand>
        <name>Mn(2+)</name>
        <dbReference type="ChEBI" id="CHEBI:29035"/>
        <label>1</label>
    </ligand>
</feature>
<evidence type="ECO:0000256" key="5">
    <source>
        <dbReference type="RuleBase" id="RU003684"/>
    </source>
</evidence>
<feature type="binding site" evidence="4">
    <location>
        <position position="236"/>
    </location>
    <ligand>
        <name>Mn(2+)</name>
        <dbReference type="ChEBI" id="CHEBI:29035"/>
        <label>1</label>
    </ligand>
</feature>
<organism evidence="6 7">
    <name type="scientific">Paenibacillus xylanilyticus</name>
    <dbReference type="NCBI Taxonomy" id="248903"/>
    <lineage>
        <taxon>Bacteria</taxon>
        <taxon>Bacillati</taxon>
        <taxon>Bacillota</taxon>
        <taxon>Bacilli</taxon>
        <taxon>Bacillales</taxon>
        <taxon>Paenibacillaceae</taxon>
        <taxon>Paenibacillus</taxon>
    </lineage>
</organism>
<comment type="similarity">
    <text evidence="1">Belongs to the arginase family. Agmatinase subfamily.</text>
</comment>
<dbReference type="NCBIfam" id="TIGR01230">
    <property type="entry name" value="agmatinase"/>
    <property type="match status" value="1"/>
</dbReference>
<dbReference type="PRINTS" id="PR00116">
    <property type="entry name" value="ARGINASE"/>
</dbReference>
<dbReference type="InterPro" id="IPR006035">
    <property type="entry name" value="Ureohydrolase"/>
</dbReference>
<dbReference type="InterPro" id="IPR020855">
    <property type="entry name" value="Ureohydrolase_Mn_BS"/>
</dbReference>
<feature type="binding site" evidence="4">
    <location>
        <position position="122"/>
    </location>
    <ligand>
        <name>Mn(2+)</name>
        <dbReference type="ChEBI" id="CHEBI:29035"/>
        <label>1</label>
    </ligand>
</feature>
<dbReference type="PIRSF" id="PIRSF036979">
    <property type="entry name" value="Arginase"/>
    <property type="match status" value="1"/>
</dbReference>
<feature type="binding site" evidence="4">
    <location>
        <position position="149"/>
    </location>
    <ligand>
        <name>Mn(2+)</name>
        <dbReference type="ChEBI" id="CHEBI:29035"/>
        <label>1</label>
    </ligand>
</feature>
<comment type="cofactor">
    <cofactor evidence="4">
        <name>Mn(2+)</name>
        <dbReference type="ChEBI" id="CHEBI:29035"/>
    </cofactor>
    <text evidence="4">Binds 2 manganese ions per subunit.</text>
</comment>
<dbReference type="GO" id="GO:0046872">
    <property type="term" value="F:metal ion binding"/>
    <property type="evidence" value="ECO:0007669"/>
    <property type="project" value="UniProtKB-KW"/>
</dbReference>
<evidence type="ECO:0000313" key="6">
    <source>
        <dbReference type="EMBL" id="NUU76703.1"/>
    </source>
</evidence>
<dbReference type="PANTHER" id="PTHR11358">
    <property type="entry name" value="ARGINASE/AGMATINASE"/>
    <property type="match status" value="1"/>
</dbReference>
<dbReference type="PROSITE" id="PS51409">
    <property type="entry name" value="ARGINASE_2"/>
    <property type="match status" value="1"/>
</dbReference>
<keyword evidence="7" id="KW-1185">Reference proteome</keyword>
<name>A0A7Y6EWE9_9BACL</name>
<evidence type="ECO:0000256" key="1">
    <source>
        <dbReference type="ARBA" id="ARBA00009227"/>
    </source>
</evidence>
<dbReference type="Gene3D" id="3.40.800.10">
    <property type="entry name" value="Ureohydrolase domain"/>
    <property type="match status" value="1"/>
</dbReference>
<gene>
    <name evidence="6" type="primary">speB</name>
    <name evidence="6" type="ORF">HP552_15860</name>
</gene>
<proteinExistence type="inferred from homology"/>
<feature type="binding site" evidence="4">
    <location>
        <position position="147"/>
    </location>
    <ligand>
        <name>Mn(2+)</name>
        <dbReference type="ChEBI" id="CHEBI:29035"/>
        <label>1</label>
    </ligand>
</feature>
<evidence type="ECO:0000256" key="4">
    <source>
        <dbReference type="PIRSR" id="PIRSR036979-1"/>
    </source>
</evidence>
<feature type="binding site" evidence="4">
    <location>
        <position position="145"/>
    </location>
    <ligand>
        <name>Mn(2+)</name>
        <dbReference type="ChEBI" id="CHEBI:29035"/>
        <label>1</label>
    </ligand>
</feature>
<evidence type="ECO:0000313" key="7">
    <source>
        <dbReference type="Proteomes" id="UP000526125"/>
    </source>
</evidence>
<dbReference type="GO" id="GO:0008783">
    <property type="term" value="F:agmatinase activity"/>
    <property type="evidence" value="ECO:0007669"/>
    <property type="project" value="UniProtKB-EC"/>
</dbReference>
<dbReference type="RefSeq" id="WP_175396377.1">
    <property type="nucleotide sequence ID" value="NZ_JABMCB010000185.1"/>
</dbReference>
<dbReference type="EC" id="3.5.3.11" evidence="6"/>
<evidence type="ECO:0000256" key="2">
    <source>
        <dbReference type="ARBA" id="ARBA00022723"/>
    </source>
</evidence>
<dbReference type="GO" id="GO:0033389">
    <property type="term" value="P:putrescine biosynthetic process from arginine, via agmatine"/>
    <property type="evidence" value="ECO:0007669"/>
    <property type="project" value="TreeGrafter"/>
</dbReference>
<keyword evidence="3 5" id="KW-0378">Hydrolase</keyword>
<dbReference type="EMBL" id="JABMCB010000185">
    <property type="protein sequence ID" value="NUU76703.1"/>
    <property type="molecule type" value="Genomic_DNA"/>
</dbReference>
<dbReference type="PROSITE" id="PS01053">
    <property type="entry name" value="ARGINASE_1"/>
    <property type="match status" value="1"/>
</dbReference>
<dbReference type="PANTHER" id="PTHR11358:SF26">
    <property type="entry name" value="GUANIDINO ACID HYDROLASE, MITOCHONDRIAL"/>
    <property type="match status" value="1"/>
</dbReference>
<dbReference type="InterPro" id="IPR005925">
    <property type="entry name" value="Agmatinase-rel"/>
</dbReference>
<keyword evidence="4" id="KW-0464">Manganese</keyword>
<dbReference type="InterPro" id="IPR023696">
    <property type="entry name" value="Ureohydrolase_dom_sf"/>
</dbReference>
<protein>
    <submittedName>
        <fullName evidence="6">Agmatinase</fullName>
        <ecNumber evidence="6">3.5.3.11</ecNumber>
    </submittedName>
</protein>
<comment type="caution">
    <text evidence="6">The sequence shown here is derived from an EMBL/GenBank/DDBJ whole genome shotgun (WGS) entry which is preliminary data.</text>
</comment>
<sequence length="323" mass="35634">MYRPLLERGKPAFAGVRTFMHLPHIQTLEDVDYAIIGNPFDTGAGYAVGTRFGPSAIREMSQRIRTTNPAQGIDSSEYLSGIDYGDFSIYPGYIEQTYETVQQQLAPIYSSGIVPIILGGDHSISYPHVKAAAEQYGPISLVHFDSHSDAWEPMDEIRKYSHGNMFYHGVKEGWINAETSIQMGMRGHSSLTHYEETRGLGFDLLTTDDVKRLGPEALCQRVKDRVGNTPVFLTFDIDFLDPVFAPGTGTPEVGGFTTYEAIQMIRGLAGIRLIGCDLVEVLPDRDPTRVTALNAASIVSEFITLLALYRRSTKEALTVSVTG</sequence>
<dbReference type="AlphaFoldDB" id="A0A7Y6EWE9"/>
<reference evidence="6 7" key="1">
    <citation type="submission" date="2020-05" db="EMBL/GenBank/DDBJ databases">
        <title>Genome Sequencing of Type Strains.</title>
        <authorList>
            <person name="Lemaire J.F."/>
            <person name="Inderbitzin P."/>
            <person name="Gregorio O.A."/>
            <person name="Collins S.B."/>
            <person name="Wespe N."/>
            <person name="Knight-Connoni V."/>
        </authorList>
    </citation>
    <scope>NUCLEOTIDE SEQUENCE [LARGE SCALE GENOMIC DNA]</scope>
    <source>
        <strain evidence="6 7">LMG 21957</strain>
    </source>
</reference>
<accession>A0A7Y6EWE9</accession>
<evidence type="ECO:0000256" key="3">
    <source>
        <dbReference type="ARBA" id="ARBA00022801"/>
    </source>
</evidence>
<dbReference type="Proteomes" id="UP000526125">
    <property type="component" value="Unassembled WGS sequence"/>
</dbReference>
<keyword evidence="2 4" id="KW-0479">Metal-binding</keyword>
<dbReference type="Pfam" id="PF00491">
    <property type="entry name" value="Arginase"/>
    <property type="match status" value="1"/>
</dbReference>